<dbReference type="Proteomes" id="UP000663879">
    <property type="component" value="Unassembled WGS sequence"/>
</dbReference>
<evidence type="ECO:0000256" key="1">
    <source>
        <dbReference type="SAM" id="MobiDB-lite"/>
    </source>
</evidence>
<dbReference type="OrthoDB" id="6146209at2759"/>
<dbReference type="AlphaFoldDB" id="A0A814G369"/>
<evidence type="ECO:0000313" key="2">
    <source>
        <dbReference type="EMBL" id="CAF0992906.1"/>
    </source>
</evidence>
<feature type="region of interest" description="Disordered" evidence="1">
    <location>
        <begin position="656"/>
        <end position="677"/>
    </location>
</feature>
<dbReference type="PANTHER" id="PTHR46579:SF1">
    <property type="entry name" value="F5_8 TYPE C DOMAIN-CONTAINING PROTEIN"/>
    <property type="match status" value="1"/>
</dbReference>
<organism evidence="2 3">
    <name type="scientific">Brachionus calyciflorus</name>
    <dbReference type="NCBI Taxonomy" id="104777"/>
    <lineage>
        <taxon>Eukaryota</taxon>
        <taxon>Metazoa</taxon>
        <taxon>Spiralia</taxon>
        <taxon>Gnathifera</taxon>
        <taxon>Rotifera</taxon>
        <taxon>Eurotatoria</taxon>
        <taxon>Monogononta</taxon>
        <taxon>Pseudotrocha</taxon>
        <taxon>Ploima</taxon>
        <taxon>Brachionidae</taxon>
        <taxon>Brachionus</taxon>
    </lineage>
</organism>
<dbReference type="Pfam" id="PF06869">
    <property type="entry name" value="DUF1258"/>
    <property type="match status" value="1"/>
</dbReference>
<keyword evidence="3" id="KW-1185">Reference proteome</keyword>
<evidence type="ECO:0008006" key="4">
    <source>
        <dbReference type="Google" id="ProtNLM"/>
    </source>
</evidence>
<comment type="caution">
    <text evidence="2">The sequence shown here is derived from an EMBL/GenBank/DDBJ whole genome shotgun (WGS) entry which is preliminary data.</text>
</comment>
<feature type="compositionally biased region" description="Basic and acidic residues" evidence="1">
    <location>
        <begin position="656"/>
        <end position="668"/>
    </location>
</feature>
<reference evidence="2" key="1">
    <citation type="submission" date="2021-02" db="EMBL/GenBank/DDBJ databases">
        <authorList>
            <person name="Nowell W R."/>
        </authorList>
    </citation>
    <scope>NUCLEOTIDE SEQUENCE</scope>
    <source>
        <strain evidence="2">Ploen Becks lab</strain>
    </source>
</reference>
<protein>
    <recommendedName>
        <fullName evidence="4">Transposase domain-containing protein</fullName>
    </recommendedName>
</protein>
<proteinExistence type="predicted"/>
<sequence length="677" mass="78673">MGLTTPAILYSKKNCEIKDSFLLSPRENPINFSKENTQVSGLEAEKLENLSSDSINFQDLNEYPPIDLYDEDDDFEKETDSIFNQLYDSFNEDIISQSDLAAGYLAAFFHGRTSQKSISDYLRLSNLTSIVKLPESFNGLRNLLMKNENKKTHNAKYFCNKCMVIIPDENKIVRYCQNCKSKLNKYFYLSIEQQLSQIMENNRFNLKNFEKSDKISDVTDGRIYQQLLESDDAYLFRNNRAFSFCLNTDGISLCNKSKITIWPVYLNINEIPIQSRYSLENTILAGMCVGDEKPNFDSFLHPIILQLSKLEMGINLKVNNLNTLCRFFLLYGIFDKPARSSILNMIAHNGDYGCLKCLQKGNTIDYRHLYNFNDIDFKGPKRTDEHYNLTICSLGNGENYGVKGACSLSNLKYYKPVSSTCIDYMHSLLEGVVKNLFKYWFDPSEAKNKYSLRRYMQEVDNRLLTIKPPSFVPKTPRTIYSYNLWRAHEYLAFIIYYALPIFKDIMKFEYYQNLKKLVIFVEVLLSKNINKKDLILVEAVIREFVKEVQDLYSKKAMLSGMHELLHLVDCTFDFDNLHCFNENMPISSAQHANANQMTSYSCIYPNPNEGFFQPNQFYNPNGYYLNGYNNMYYGSKNFTAFPYSSKSSFMVDVEKSNKTFSSSERDTESENSMDDMY</sequence>
<name>A0A814G369_9BILA</name>
<evidence type="ECO:0000313" key="3">
    <source>
        <dbReference type="Proteomes" id="UP000663879"/>
    </source>
</evidence>
<dbReference type="InterPro" id="IPR009667">
    <property type="entry name" value="DUF1258"/>
</dbReference>
<dbReference type="EMBL" id="CAJNOC010003672">
    <property type="protein sequence ID" value="CAF0992906.1"/>
    <property type="molecule type" value="Genomic_DNA"/>
</dbReference>
<dbReference type="PANTHER" id="PTHR46579">
    <property type="entry name" value="F5/8 TYPE C DOMAIN-CONTAINING PROTEIN-RELATED"/>
    <property type="match status" value="1"/>
</dbReference>
<accession>A0A814G369</accession>
<gene>
    <name evidence="2" type="ORF">OXX778_LOCUS16008</name>
</gene>